<evidence type="ECO:0000256" key="2">
    <source>
        <dbReference type="ARBA" id="ARBA00052718"/>
    </source>
</evidence>
<evidence type="ECO:0000256" key="4">
    <source>
        <dbReference type="ARBA" id="ARBA00060634"/>
    </source>
</evidence>
<sequence>MSLPDADRPTLAANAAEDPDYLNHHRRCKSKLQAIAKNVLEDAKKFINVHSGEDFQMTSTRPLIGINTDFRPAQQRTPAYIYLAAGYYENIQAAGGIPVILPPSDDVDAIHAAMDRLDGFVLIGGQDLDPRNDGYMLHHSMKLMHSNRETFDRIVVNEITERRMPVLGIGAGMQLLNIVQGGNLFYDIAEDLPNAVPHRDHQDPLHRHSLVVESDSLVGRVYGDGEIRVASRHHMAIDEVAPGFRVTARCPDGVIEAIESEMMDWFAIGTQFHPECEAASALDIRIFEEFVDGVKERQTGDLRLVA</sequence>
<keyword evidence="7" id="KW-1185">Reference proteome</keyword>
<evidence type="ECO:0000256" key="1">
    <source>
        <dbReference type="ARBA" id="ARBA00011083"/>
    </source>
</evidence>
<comment type="catalytic activity">
    <reaction evidence="2">
        <text>4-(gamma-L-glutamylamino)butanoate + H2O = 4-aminobutanoate + L-glutamate</text>
        <dbReference type="Rhea" id="RHEA:19737"/>
        <dbReference type="ChEBI" id="CHEBI:15377"/>
        <dbReference type="ChEBI" id="CHEBI:29985"/>
        <dbReference type="ChEBI" id="CHEBI:58800"/>
        <dbReference type="ChEBI" id="CHEBI:59888"/>
        <dbReference type="EC" id="3.5.1.94"/>
    </reaction>
</comment>
<dbReference type="FunFam" id="3.40.50.880:FF:000030">
    <property type="entry name" value="Gamma-glutamyl-gamma-aminobutyrate hydrolase PuuD"/>
    <property type="match status" value="1"/>
</dbReference>
<dbReference type="PANTHER" id="PTHR43235">
    <property type="entry name" value="GLUTAMINE AMIDOTRANSFERASE PB2B2.05-RELATED"/>
    <property type="match status" value="1"/>
</dbReference>
<gene>
    <name evidence="6" type="ORF">Poly24_18400</name>
</gene>
<protein>
    <recommendedName>
        <fullName evidence="5">gamma-glutamyl-gamma-aminobutyrate hydrolase</fullName>
        <ecNumber evidence="5">3.5.1.94</ecNumber>
    </recommendedName>
</protein>
<evidence type="ECO:0000313" key="7">
    <source>
        <dbReference type="Proteomes" id="UP000315082"/>
    </source>
</evidence>
<name>A0A518JRG7_9BACT</name>
<keyword evidence="6" id="KW-0808">Transferase</keyword>
<keyword evidence="6" id="KW-0328">Glycosyltransferase</keyword>
<dbReference type="GO" id="GO:0005829">
    <property type="term" value="C:cytosol"/>
    <property type="evidence" value="ECO:0007669"/>
    <property type="project" value="TreeGrafter"/>
</dbReference>
<keyword evidence="6" id="KW-0315">Glutamine amidotransferase</keyword>
<dbReference type="EMBL" id="CP036348">
    <property type="protein sequence ID" value="QDV68132.1"/>
    <property type="molecule type" value="Genomic_DNA"/>
</dbReference>
<dbReference type="Pfam" id="PF07722">
    <property type="entry name" value="Peptidase_C26"/>
    <property type="match status" value="1"/>
</dbReference>
<dbReference type="Gene3D" id="3.40.50.880">
    <property type="match status" value="1"/>
</dbReference>
<evidence type="ECO:0000256" key="3">
    <source>
        <dbReference type="ARBA" id="ARBA00055068"/>
    </source>
</evidence>
<accession>A0A518JRG7</accession>
<dbReference type="KEGG" id="rcf:Poly24_18400"/>
<dbReference type="InterPro" id="IPR044668">
    <property type="entry name" value="PuuD-like"/>
</dbReference>
<dbReference type="EC" id="3.5.1.94" evidence="5"/>
<dbReference type="GO" id="GO:0033969">
    <property type="term" value="F:gamma-glutamyl-gamma-aminobutyrate hydrolase activity"/>
    <property type="evidence" value="ECO:0007669"/>
    <property type="project" value="UniProtKB-EC"/>
</dbReference>
<dbReference type="InterPro" id="IPR011697">
    <property type="entry name" value="Peptidase_C26"/>
</dbReference>
<dbReference type="AlphaFoldDB" id="A0A518JRG7"/>
<organism evidence="6 7">
    <name type="scientific">Rosistilla carotiformis</name>
    <dbReference type="NCBI Taxonomy" id="2528017"/>
    <lineage>
        <taxon>Bacteria</taxon>
        <taxon>Pseudomonadati</taxon>
        <taxon>Planctomycetota</taxon>
        <taxon>Planctomycetia</taxon>
        <taxon>Pirellulales</taxon>
        <taxon>Pirellulaceae</taxon>
        <taxon>Rosistilla</taxon>
    </lineage>
</organism>
<comment type="similarity">
    <text evidence="1">Belongs to the peptidase C26 family.</text>
</comment>
<dbReference type="InterPro" id="IPR029062">
    <property type="entry name" value="Class_I_gatase-like"/>
</dbReference>
<dbReference type="PANTHER" id="PTHR43235:SF1">
    <property type="entry name" value="GLUTAMINE AMIDOTRANSFERASE PB2B2.05-RELATED"/>
    <property type="match status" value="1"/>
</dbReference>
<comment type="function">
    <text evidence="3">Involved in the breakdown of putrescine via hydrolysis of the gamma-glutamyl linkage of gamma-glutamyl-gamma-aminobutyrate.</text>
</comment>
<evidence type="ECO:0000256" key="5">
    <source>
        <dbReference type="ARBA" id="ARBA00066788"/>
    </source>
</evidence>
<comment type="pathway">
    <text evidence="4">Amine and polyamine degradation; putrescine degradation; 4-aminobutanoate from putrescine: step 4/4.</text>
</comment>
<proteinExistence type="inferred from homology"/>
<dbReference type="PROSITE" id="PS51273">
    <property type="entry name" value="GATASE_TYPE_1"/>
    <property type="match status" value="1"/>
</dbReference>
<dbReference type="SUPFAM" id="SSF52317">
    <property type="entry name" value="Class I glutamine amidotransferase-like"/>
    <property type="match status" value="1"/>
</dbReference>
<dbReference type="GO" id="GO:0016757">
    <property type="term" value="F:glycosyltransferase activity"/>
    <property type="evidence" value="ECO:0007669"/>
    <property type="project" value="UniProtKB-KW"/>
</dbReference>
<dbReference type="GO" id="GO:0006598">
    <property type="term" value="P:polyamine catabolic process"/>
    <property type="evidence" value="ECO:0007669"/>
    <property type="project" value="TreeGrafter"/>
</dbReference>
<evidence type="ECO:0000313" key="6">
    <source>
        <dbReference type="EMBL" id="QDV68132.1"/>
    </source>
</evidence>
<reference evidence="6 7" key="1">
    <citation type="submission" date="2019-02" db="EMBL/GenBank/DDBJ databases">
        <title>Deep-cultivation of Planctomycetes and their phenomic and genomic characterization uncovers novel biology.</title>
        <authorList>
            <person name="Wiegand S."/>
            <person name="Jogler M."/>
            <person name="Boedeker C."/>
            <person name="Pinto D."/>
            <person name="Vollmers J."/>
            <person name="Rivas-Marin E."/>
            <person name="Kohn T."/>
            <person name="Peeters S.H."/>
            <person name="Heuer A."/>
            <person name="Rast P."/>
            <person name="Oberbeckmann S."/>
            <person name="Bunk B."/>
            <person name="Jeske O."/>
            <person name="Meyerdierks A."/>
            <person name="Storesund J.E."/>
            <person name="Kallscheuer N."/>
            <person name="Luecker S."/>
            <person name="Lage O.M."/>
            <person name="Pohl T."/>
            <person name="Merkel B.J."/>
            <person name="Hornburger P."/>
            <person name="Mueller R.-W."/>
            <person name="Bruemmer F."/>
            <person name="Labrenz M."/>
            <person name="Spormann A.M."/>
            <person name="Op den Camp H."/>
            <person name="Overmann J."/>
            <person name="Amann R."/>
            <person name="Jetten M.S.M."/>
            <person name="Mascher T."/>
            <person name="Medema M.H."/>
            <person name="Devos D.P."/>
            <person name="Kaster A.-K."/>
            <person name="Ovreas L."/>
            <person name="Rohde M."/>
            <person name="Galperin M.Y."/>
            <person name="Jogler C."/>
        </authorList>
    </citation>
    <scope>NUCLEOTIDE SEQUENCE [LARGE SCALE GENOMIC DNA]</scope>
    <source>
        <strain evidence="6 7">Poly24</strain>
    </source>
</reference>
<dbReference type="CDD" id="cd01745">
    <property type="entry name" value="GATase1_2"/>
    <property type="match status" value="1"/>
</dbReference>
<dbReference type="Proteomes" id="UP000315082">
    <property type="component" value="Chromosome"/>
</dbReference>